<proteinExistence type="inferred from homology"/>
<gene>
    <name evidence="3" type="ORF">HZ995_03000</name>
</gene>
<evidence type="ECO:0000259" key="2">
    <source>
        <dbReference type="Pfam" id="PF03795"/>
    </source>
</evidence>
<dbReference type="Pfam" id="PF03795">
    <property type="entry name" value="YCII"/>
    <property type="match status" value="1"/>
</dbReference>
<dbReference type="EMBL" id="CP060010">
    <property type="protein sequence ID" value="QTN36503.1"/>
    <property type="molecule type" value="Genomic_DNA"/>
</dbReference>
<dbReference type="AlphaFoldDB" id="A0A975EQI6"/>
<dbReference type="RefSeq" id="WP_209357202.1">
    <property type="nucleotide sequence ID" value="NZ_CP060010.1"/>
</dbReference>
<organism evidence="3 4">
    <name type="scientific">Cognatishimia activa</name>
    <dbReference type="NCBI Taxonomy" id="1715691"/>
    <lineage>
        <taxon>Bacteria</taxon>
        <taxon>Pseudomonadati</taxon>
        <taxon>Pseudomonadota</taxon>
        <taxon>Alphaproteobacteria</taxon>
        <taxon>Rhodobacterales</taxon>
        <taxon>Paracoccaceae</taxon>
        <taxon>Cognatishimia</taxon>
    </lineage>
</organism>
<evidence type="ECO:0000256" key="1">
    <source>
        <dbReference type="ARBA" id="ARBA00007689"/>
    </source>
</evidence>
<protein>
    <recommendedName>
        <fullName evidence="2">YCII-related domain-containing protein</fullName>
    </recommendedName>
</protein>
<accession>A0A975EQI6</accession>
<feature type="domain" description="YCII-related" evidence="2">
    <location>
        <begin position="4"/>
        <end position="85"/>
    </location>
</feature>
<dbReference type="InterPro" id="IPR005545">
    <property type="entry name" value="YCII"/>
</dbReference>
<dbReference type="InterPro" id="IPR011008">
    <property type="entry name" value="Dimeric_a/b-barrel"/>
</dbReference>
<sequence length="95" mass="11037">MNHWIVIFKDQPQMLEVRKQLFSDHVAYLTGQSDIFVDGASLAESESSDPQGGIWIVKANDRDHIVTLIENDPMYRKDLREYQIFATCKKFSMND</sequence>
<dbReference type="Gene3D" id="3.30.70.1060">
    <property type="entry name" value="Dimeric alpha+beta barrel"/>
    <property type="match status" value="1"/>
</dbReference>
<dbReference type="KEGG" id="cact:HZ995_03000"/>
<dbReference type="SUPFAM" id="SSF54909">
    <property type="entry name" value="Dimeric alpha+beta barrel"/>
    <property type="match status" value="1"/>
</dbReference>
<name>A0A975EQI6_9RHOB</name>
<evidence type="ECO:0000313" key="3">
    <source>
        <dbReference type="EMBL" id="QTN36503.1"/>
    </source>
</evidence>
<comment type="similarity">
    <text evidence="1">Belongs to the YciI family.</text>
</comment>
<evidence type="ECO:0000313" key="4">
    <source>
        <dbReference type="Proteomes" id="UP000665026"/>
    </source>
</evidence>
<dbReference type="Proteomes" id="UP000665026">
    <property type="component" value="Chromosome"/>
</dbReference>
<reference evidence="3" key="1">
    <citation type="submission" date="2020-07" db="EMBL/GenBank/DDBJ databases">
        <title>Genome sequences of bacteria associated with the marine, planktonic diatom Thalassiosira profunda strain ECT2AJA-044.</title>
        <authorList>
            <person name="Gargas C.B."/>
            <person name="Roberts W.R."/>
            <person name="Alverson A.J."/>
        </authorList>
    </citation>
    <scope>NUCLEOTIDE SEQUENCE</scope>
    <source>
        <strain evidence="3">ECT2AJA-044</strain>
    </source>
</reference>